<reference evidence="1 2" key="1">
    <citation type="submission" date="2014-04" db="EMBL/GenBank/DDBJ databases">
        <authorList>
            <consortium name="DOE Joint Genome Institute"/>
            <person name="Kuo A."/>
            <person name="Kohler A."/>
            <person name="Jargeat P."/>
            <person name="Nagy L.G."/>
            <person name="Floudas D."/>
            <person name="Copeland A."/>
            <person name="Barry K.W."/>
            <person name="Cichocki N."/>
            <person name="Veneault-Fourrey C."/>
            <person name="LaButti K."/>
            <person name="Lindquist E.A."/>
            <person name="Lipzen A."/>
            <person name="Lundell T."/>
            <person name="Morin E."/>
            <person name="Murat C."/>
            <person name="Sun H."/>
            <person name="Tunlid A."/>
            <person name="Henrissat B."/>
            <person name="Grigoriev I.V."/>
            <person name="Hibbett D.S."/>
            <person name="Martin F."/>
            <person name="Nordberg H.P."/>
            <person name="Cantor M.N."/>
            <person name="Hua S.X."/>
        </authorList>
    </citation>
    <scope>NUCLEOTIDE SEQUENCE [LARGE SCALE GENOMIC DNA]</scope>
    <source>
        <strain evidence="1 2">Ve08.2h10</strain>
    </source>
</reference>
<organism evidence="1 2">
    <name type="scientific">Paxillus rubicundulus Ve08.2h10</name>
    <dbReference type="NCBI Taxonomy" id="930991"/>
    <lineage>
        <taxon>Eukaryota</taxon>
        <taxon>Fungi</taxon>
        <taxon>Dikarya</taxon>
        <taxon>Basidiomycota</taxon>
        <taxon>Agaricomycotina</taxon>
        <taxon>Agaricomycetes</taxon>
        <taxon>Agaricomycetidae</taxon>
        <taxon>Boletales</taxon>
        <taxon>Paxilineae</taxon>
        <taxon>Paxillaceae</taxon>
        <taxon>Paxillus</taxon>
    </lineage>
</organism>
<evidence type="ECO:0000313" key="2">
    <source>
        <dbReference type="Proteomes" id="UP000054538"/>
    </source>
</evidence>
<evidence type="ECO:0000313" key="1">
    <source>
        <dbReference type="EMBL" id="KIK75866.1"/>
    </source>
</evidence>
<gene>
    <name evidence="1" type="ORF">PAXRUDRAFT_116441</name>
</gene>
<dbReference type="OrthoDB" id="3269759at2759"/>
<sequence length="160" mass="18327">MSTSHDCGKSNKYLIPKLDTTGKNWTIWKFRVDMSLGAKGLKGHLYGTKRKPIDPTSGHLPALIATTPAKINAYEDYETNIVEWDKNDDTTRQQIFWNIPDSLITHLLVKTTATECYETLKEMFKGHSFVICLECRWQLSEMKLKENGDACDHLDKMMAI</sequence>
<proteinExistence type="predicted"/>
<dbReference type="HOGENOM" id="CLU_078575_3_0_1"/>
<dbReference type="EMBL" id="KN827805">
    <property type="protein sequence ID" value="KIK75866.1"/>
    <property type="molecule type" value="Genomic_DNA"/>
</dbReference>
<dbReference type="InParanoid" id="A0A0D0CXI6"/>
<keyword evidence="2" id="KW-1185">Reference proteome</keyword>
<dbReference type="AlphaFoldDB" id="A0A0D0CXI6"/>
<name>A0A0D0CXI6_9AGAM</name>
<dbReference type="Pfam" id="PF14223">
    <property type="entry name" value="Retrotran_gag_2"/>
    <property type="match status" value="1"/>
</dbReference>
<dbReference type="STRING" id="930991.A0A0D0CXI6"/>
<accession>A0A0D0CXI6</accession>
<reference evidence="2" key="2">
    <citation type="submission" date="2015-01" db="EMBL/GenBank/DDBJ databases">
        <title>Evolutionary Origins and Diversification of the Mycorrhizal Mutualists.</title>
        <authorList>
            <consortium name="DOE Joint Genome Institute"/>
            <consortium name="Mycorrhizal Genomics Consortium"/>
            <person name="Kohler A."/>
            <person name="Kuo A."/>
            <person name="Nagy L.G."/>
            <person name="Floudas D."/>
            <person name="Copeland A."/>
            <person name="Barry K.W."/>
            <person name="Cichocki N."/>
            <person name="Veneault-Fourrey C."/>
            <person name="LaButti K."/>
            <person name="Lindquist E.A."/>
            <person name="Lipzen A."/>
            <person name="Lundell T."/>
            <person name="Morin E."/>
            <person name="Murat C."/>
            <person name="Riley R."/>
            <person name="Ohm R."/>
            <person name="Sun H."/>
            <person name="Tunlid A."/>
            <person name="Henrissat B."/>
            <person name="Grigoriev I.V."/>
            <person name="Hibbett D.S."/>
            <person name="Martin F."/>
        </authorList>
    </citation>
    <scope>NUCLEOTIDE SEQUENCE [LARGE SCALE GENOMIC DNA]</scope>
    <source>
        <strain evidence="2">Ve08.2h10</strain>
    </source>
</reference>
<feature type="non-terminal residue" evidence="1">
    <location>
        <position position="160"/>
    </location>
</feature>
<evidence type="ECO:0008006" key="3">
    <source>
        <dbReference type="Google" id="ProtNLM"/>
    </source>
</evidence>
<dbReference type="Proteomes" id="UP000054538">
    <property type="component" value="Unassembled WGS sequence"/>
</dbReference>
<protein>
    <recommendedName>
        <fullName evidence="3">Retrotransposon Copia-like N-terminal domain-containing protein</fullName>
    </recommendedName>
</protein>